<keyword evidence="5" id="KW-0966">Cell projection</keyword>
<dbReference type="RefSeq" id="WP_092424621.1">
    <property type="nucleotide sequence ID" value="NZ_FNCL01000005.1"/>
</dbReference>
<organism evidence="5 6">
    <name type="scientific">Alloyangia pacifica</name>
    <dbReference type="NCBI Taxonomy" id="311180"/>
    <lineage>
        <taxon>Bacteria</taxon>
        <taxon>Pseudomonadati</taxon>
        <taxon>Pseudomonadota</taxon>
        <taxon>Alphaproteobacteria</taxon>
        <taxon>Rhodobacterales</taxon>
        <taxon>Roseobacteraceae</taxon>
        <taxon>Alloyangia</taxon>
    </lineage>
</organism>
<dbReference type="GO" id="GO:0003774">
    <property type="term" value="F:cytoskeletal motor activity"/>
    <property type="evidence" value="ECO:0007669"/>
    <property type="project" value="InterPro"/>
</dbReference>
<evidence type="ECO:0000256" key="3">
    <source>
        <dbReference type="ARBA" id="ARBA00023143"/>
    </source>
</evidence>
<dbReference type="OrthoDB" id="9812413at2"/>
<protein>
    <recommendedName>
        <fullName evidence="4">Flagellar hook-basal body complex protein FliE</fullName>
    </recommendedName>
</protein>
<keyword evidence="5" id="KW-0969">Cilium</keyword>
<dbReference type="InterPro" id="IPR001624">
    <property type="entry name" value="FliE"/>
</dbReference>
<reference evidence="6" key="1">
    <citation type="submission" date="2016-10" db="EMBL/GenBank/DDBJ databases">
        <authorList>
            <person name="Varghese N."/>
            <person name="Submissions S."/>
        </authorList>
    </citation>
    <scope>NUCLEOTIDE SEQUENCE [LARGE SCALE GENOMIC DNA]</scope>
    <source>
        <strain evidence="6">DSM 26894</strain>
    </source>
</reference>
<dbReference type="GO" id="GO:0009425">
    <property type="term" value="C:bacterial-type flagellum basal body"/>
    <property type="evidence" value="ECO:0007669"/>
    <property type="project" value="UniProtKB-SubCell"/>
</dbReference>
<dbReference type="GO" id="GO:0071973">
    <property type="term" value="P:bacterial-type flagellum-dependent cell motility"/>
    <property type="evidence" value="ECO:0007669"/>
    <property type="project" value="InterPro"/>
</dbReference>
<dbReference type="GO" id="GO:0005198">
    <property type="term" value="F:structural molecule activity"/>
    <property type="evidence" value="ECO:0007669"/>
    <property type="project" value="InterPro"/>
</dbReference>
<dbReference type="PANTHER" id="PTHR34653:SF1">
    <property type="entry name" value="FLAGELLAR HOOK-BASAL BODY COMPLEX PROTEIN FLIE"/>
    <property type="match status" value="1"/>
</dbReference>
<keyword evidence="6" id="KW-1185">Reference proteome</keyword>
<dbReference type="PANTHER" id="PTHR34653">
    <property type="match status" value="1"/>
</dbReference>
<proteinExistence type="inferred from homology"/>
<dbReference type="EMBL" id="FOZW01000005">
    <property type="protein sequence ID" value="SFS84043.1"/>
    <property type="molecule type" value="Genomic_DNA"/>
</dbReference>
<dbReference type="AlphaFoldDB" id="A0A1I6T4F7"/>
<evidence type="ECO:0000256" key="4">
    <source>
        <dbReference type="HAMAP-Rule" id="MF_00724"/>
    </source>
</evidence>
<comment type="subcellular location">
    <subcellularLocation>
        <location evidence="1 4">Bacterial flagellum basal body</location>
    </subcellularLocation>
</comment>
<sequence length="110" mass="11729">MAGPSSSLLSLNSASGAYRASRDMTAEKMPAIVPDRAEQPSFSDMIAKAGADTVQTIRQAEAVAQNGMRGDADTQQVVLATLELESTVKVAVSVRDKLVEAYQEIMRMPV</sequence>
<dbReference type="Proteomes" id="UP000199392">
    <property type="component" value="Unassembled WGS sequence"/>
</dbReference>
<evidence type="ECO:0000313" key="6">
    <source>
        <dbReference type="Proteomes" id="UP000199392"/>
    </source>
</evidence>
<dbReference type="Pfam" id="PF02049">
    <property type="entry name" value="FliE"/>
    <property type="match status" value="1"/>
</dbReference>
<dbReference type="HAMAP" id="MF_00724">
    <property type="entry name" value="FliE"/>
    <property type="match status" value="1"/>
</dbReference>
<comment type="similarity">
    <text evidence="2 4">Belongs to the FliE family.</text>
</comment>
<keyword evidence="5" id="KW-0282">Flagellum</keyword>
<evidence type="ECO:0000256" key="1">
    <source>
        <dbReference type="ARBA" id="ARBA00004117"/>
    </source>
</evidence>
<evidence type="ECO:0000256" key="2">
    <source>
        <dbReference type="ARBA" id="ARBA00009272"/>
    </source>
</evidence>
<accession>A0A1I6T4F7</accession>
<gene>
    <name evidence="4" type="primary">fliE</name>
    <name evidence="5" type="ORF">SAMN04488050_105294</name>
</gene>
<dbReference type="STRING" id="311180.SAMN04488050_105294"/>
<name>A0A1I6T4F7_9RHOB</name>
<evidence type="ECO:0000313" key="5">
    <source>
        <dbReference type="EMBL" id="SFS84043.1"/>
    </source>
</evidence>
<keyword evidence="3 4" id="KW-0975">Bacterial flagellum</keyword>